<evidence type="ECO:0000313" key="2">
    <source>
        <dbReference type="Proteomes" id="UP000663720"/>
    </source>
</evidence>
<protein>
    <submittedName>
        <fullName evidence="1">Uncharacterized protein</fullName>
    </submittedName>
</protein>
<sequence>MQDKILIWITGIIIALYPFQASAGPKESGCCLTDTAPAGHICPSAQLCDPSGNGYCISCWDQAVNKSDMILTPMQTDPGGWLFGPSQGVTPFSTYDGNTQFNASAYGENQTLYLVGGLSVCFLGTSSSGINISVKKAIAPDFNTFDSGVSYQVSGVGKKGFAMCPSWATDWDTPPDGECQFFAWNFHADSKTLSADSTLANRIANASDLPLHQAMENFTCVNPSICQVTEHTIYLNAQYILSQLASGIMDSIISNAPQYQVTTYSSSTLPAECMAFSLVSVQNEGGASPVVKCWSGEGEFVNCKSIAGLTERSEAMSIVTKSESYAVSTSERGAFFIDDPVSGVQIRSPYGIVSEQGQARAEFGTSNSCRVGNFHSFGSRETGWVNRISGTNAFCEQGNWDCIFDNVREVCANYESNPDCRLVEEFIDGIPSVQFGNSTNLIGDRMGTCWTGQYYTVTPDAPELKPPPGYEDLARDESPTMPGIYLTCGDFQIIERRYICSGDRLVDSDSAKNAAIHSSNLTAANNSKNMSVVIDQDTGDMLSYTYDGITRIPEDSSGNPINLGAGSNPDCPVDEMVCVVTWQADSLIYGDGRTRENISSADPFGAEQTAPALALVEKQVRSCVTGSTGMPQCPYDAASETIQQDCACISMMGEAIANLSLLRTVSNDIKCGDSENGGLGYTDKYMRELDAMRPKKCPGEEQEIKYDYFCSVVNQTVSTGYSTKCADQFHKREILDSLSLQNGLAGAFPFTPFEAVLSTDDLYQCKMSLATDAGISITPGGIEPKSNWFDICYNQFIPDAKTYITSHVHANFDNPPDDLCTPALGSGSYTGSRADGGCGFDKWTLTAGPERINDIGLMPTSYHPFGHVSMEFSITREFDNIVSNSLDCNNDGWSDCFSCTYRSAGYDCDKNCIADNDISSCDHITGIDCNSDMAAEYPSCTVRDAGRDCSGDFIADDDYTQCTRITGFDCNGDSLVDYASCSWRDSGYDYNGDCIADSSSSSVTDAILCGTHDCNPHNPHECSDCCDNPHDCNCTGSGADMVCETCYTCYDYDQCPNTCTGTYVSSGYDCGGTGCADSGCVYLDGYDCSGDGIIDNNVNDCTYVSAGYDCYNDNRAESECVYIDGYDCGTNSGALSNQNPDKKIDNNMNFCAHVAAGYDCDNNCNAIHPAWTGGGSNSGIDSGTCNTVSALADPECTMGAHKCSRIDEPGKCGTETSTISLNVSIMNGAGRTPASPNEYYCTIQDKDFEINSSEYENEARFLTEGCQAVFNEVYFDDNGMYQYIRYEDWIELAAKSTCQWRNPHTMLSCTQDPFRDTNGEYIHVENLSNPEMAVE</sequence>
<accession>A0A975GEQ6</accession>
<dbReference type="RefSeq" id="WP_207690330.1">
    <property type="nucleotide sequence ID" value="NZ_CP061799.1"/>
</dbReference>
<organism evidence="1 2">
    <name type="scientific">Desulfonema limicola</name>
    <dbReference type="NCBI Taxonomy" id="45656"/>
    <lineage>
        <taxon>Bacteria</taxon>
        <taxon>Pseudomonadati</taxon>
        <taxon>Thermodesulfobacteriota</taxon>
        <taxon>Desulfobacteria</taxon>
        <taxon>Desulfobacterales</taxon>
        <taxon>Desulfococcaceae</taxon>
        <taxon>Desulfonema</taxon>
    </lineage>
</organism>
<reference evidence="1" key="1">
    <citation type="journal article" date="2021" name="Microb. Physiol.">
        <title>Proteogenomic Insights into the Physiology of Marine, Sulfate-Reducing, Filamentous Desulfonema limicola and Desulfonema magnum.</title>
        <authorList>
            <person name="Schnaars V."/>
            <person name="Wohlbrand L."/>
            <person name="Scheve S."/>
            <person name="Hinrichs C."/>
            <person name="Reinhardt R."/>
            <person name="Rabus R."/>
        </authorList>
    </citation>
    <scope>NUCLEOTIDE SEQUENCE</scope>
    <source>
        <strain evidence="1">5ac10</strain>
    </source>
</reference>
<keyword evidence="2" id="KW-1185">Reference proteome</keyword>
<dbReference type="KEGG" id="dli:dnl_06990"/>
<dbReference type="Proteomes" id="UP000663720">
    <property type="component" value="Chromosome"/>
</dbReference>
<proteinExistence type="predicted"/>
<evidence type="ECO:0000313" key="1">
    <source>
        <dbReference type="EMBL" id="QTA78477.1"/>
    </source>
</evidence>
<name>A0A975GEQ6_9BACT</name>
<dbReference type="EMBL" id="CP061799">
    <property type="protein sequence ID" value="QTA78477.1"/>
    <property type="molecule type" value="Genomic_DNA"/>
</dbReference>
<gene>
    <name evidence="1" type="ORF">dnl_06990</name>
</gene>